<evidence type="ECO:0000313" key="3">
    <source>
        <dbReference type="Proteomes" id="UP001642409"/>
    </source>
</evidence>
<name>A0AA86R4S4_9EUKA</name>
<dbReference type="AlphaFoldDB" id="A0AA86R4S4"/>
<sequence length="105" mass="12251">MLSVSFILIPATQKLKLNLARDDTVVRHMEIPRRAQYFSAMIRRVSNLYSGDIQQRENLSLVKFSNTIIGIYSLQLACNFKVLKKWNKQFETTEGNKQCISWLQL</sequence>
<dbReference type="EMBL" id="CATOUU010001056">
    <property type="protein sequence ID" value="CAI9969337.1"/>
    <property type="molecule type" value="Genomic_DNA"/>
</dbReference>
<accession>A0AA86R4S4</accession>
<dbReference type="EMBL" id="CAXDID020000601">
    <property type="protein sequence ID" value="CAL6105847.1"/>
    <property type="molecule type" value="Genomic_DNA"/>
</dbReference>
<reference evidence="2 3" key="2">
    <citation type="submission" date="2024-07" db="EMBL/GenBank/DDBJ databases">
        <authorList>
            <person name="Akdeniz Z."/>
        </authorList>
    </citation>
    <scope>NUCLEOTIDE SEQUENCE [LARGE SCALE GENOMIC DNA]</scope>
</reference>
<reference evidence="1" key="1">
    <citation type="submission" date="2023-06" db="EMBL/GenBank/DDBJ databases">
        <authorList>
            <person name="Kurt Z."/>
        </authorList>
    </citation>
    <scope>NUCLEOTIDE SEQUENCE</scope>
</reference>
<proteinExistence type="predicted"/>
<keyword evidence="3" id="KW-1185">Reference proteome</keyword>
<comment type="caution">
    <text evidence="1">The sequence shown here is derived from an EMBL/GenBank/DDBJ whole genome shotgun (WGS) entry which is preliminary data.</text>
</comment>
<organism evidence="1">
    <name type="scientific">Hexamita inflata</name>
    <dbReference type="NCBI Taxonomy" id="28002"/>
    <lineage>
        <taxon>Eukaryota</taxon>
        <taxon>Metamonada</taxon>
        <taxon>Diplomonadida</taxon>
        <taxon>Hexamitidae</taxon>
        <taxon>Hexamitinae</taxon>
        <taxon>Hexamita</taxon>
    </lineage>
</organism>
<gene>
    <name evidence="1" type="ORF">HINF_LOCUS56982</name>
    <name evidence="2" type="ORF">HINF_LOCUS73460</name>
</gene>
<dbReference type="Proteomes" id="UP001642409">
    <property type="component" value="Unassembled WGS sequence"/>
</dbReference>
<protein>
    <submittedName>
        <fullName evidence="2">Hypothetical_protein</fullName>
    </submittedName>
</protein>
<evidence type="ECO:0000313" key="2">
    <source>
        <dbReference type="EMBL" id="CAL6105847.1"/>
    </source>
</evidence>
<evidence type="ECO:0000313" key="1">
    <source>
        <dbReference type="EMBL" id="CAI9969337.1"/>
    </source>
</evidence>